<gene>
    <name evidence="1" type="ORF">MUY27_00445</name>
</gene>
<proteinExistence type="predicted"/>
<sequence>MKNIKTILFFILIATGFEVFAQKFSRAEFYQAMNAHDLNKVNELLTDVQAAPAKDRDAFEGFLLMVKAGLVKKPKEKLQYFKSGRIKFQTAFNADSSNAEFHFLRLAIQEHAPKIIKYRDNLNADRDYLKAHFKSLPLATQQAVIDYSKSSKILRPEDF</sequence>
<keyword evidence="2" id="KW-1185">Reference proteome</keyword>
<organism evidence="1 2">
    <name type="scientific">Mucilaginibacter straminoryzae</name>
    <dbReference type="NCBI Taxonomy" id="2932774"/>
    <lineage>
        <taxon>Bacteria</taxon>
        <taxon>Pseudomonadati</taxon>
        <taxon>Bacteroidota</taxon>
        <taxon>Sphingobacteriia</taxon>
        <taxon>Sphingobacteriales</taxon>
        <taxon>Sphingobacteriaceae</taxon>
        <taxon>Mucilaginibacter</taxon>
    </lineage>
</organism>
<dbReference type="EMBL" id="JALJEJ010000001">
    <property type="protein sequence ID" value="MCJ8208153.1"/>
    <property type="molecule type" value="Genomic_DNA"/>
</dbReference>
<accession>A0A9X1X235</accession>
<evidence type="ECO:0000313" key="2">
    <source>
        <dbReference type="Proteomes" id="UP001139450"/>
    </source>
</evidence>
<dbReference type="RefSeq" id="WP_245127990.1">
    <property type="nucleotide sequence ID" value="NZ_JALJEJ010000001.1"/>
</dbReference>
<protein>
    <submittedName>
        <fullName evidence="1">Uncharacterized protein</fullName>
    </submittedName>
</protein>
<name>A0A9X1X235_9SPHI</name>
<dbReference type="AlphaFoldDB" id="A0A9X1X235"/>
<dbReference type="Proteomes" id="UP001139450">
    <property type="component" value="Unassembled WGS sequence"/>
</dbReference>
<evidence type="ECO:0000313" key="1">
    <source>
        <dbReference type="EMBL" id="MCJ8208153.1"/>
    </source>
</evidence>
<comment type="caution">
    <text evidence="1">The sequence shown here is derived from an EMBL/GenBank/DDBJ whole genome shotgun (WGS) entry which is preliminary data.</text>
</comment>
<reference evidence="1" key="1">
    <citation type="submission" date="2022-04" db="EMBL/GenBank/DDBJ databases">
        <title>Mucilaginibacter sp. RS28 isolated from freshwater.</title>
        <authorList>
            <person name="Ko S.-R."/>
        </authorList>
    </citation>
    <scope>NUCLEOTIDE SEQUENCE</scope>
    <source>
        <strain evidence="1">RS28</strain>
    </source>
</reference>